<dbReference type="SUPFAM" id="SSF53300">
    <property type="entry name" value="vWA-like"/>
    <property type="match status" value="1"/>
</dbReference>
<feature type="chain" id="PRO_5001968156" description="VWFA domain-containing protein" evidence="1">
    <location>
        <begin position="22"/>
        <end position="271"/>
    </location>
</feature>
<dbReference type="RefSeq" id="WP_034845626.1">
    <property type="nucleotide sequence ID" value="NZ_JANX01000497.1"/>
</dbReference>
<evidence type="ECO:0000313" key="2">
    <source>
        <dbReference type="EMBL" id="KGM31498.1"/>
    </source>
</evidence>
<accession>A0A0A0D0W2</accession>
<feature type="signal peptide" evidence="1">
    <location>
        <begin position="1"/>
        <end position="21"/>
    </location>
</feature>
<dbReference type="InterPro" id="IPR036465">
    <property type="entry name" value="vWFA_dom_sf"/>
</dbReference>
<dbReference type="AlphaFoldDB" id="A0A0A0D0W2"/>
<evidence type="ECO:0008006" key="4">
    <source>
        <dbReference type="Google" id="ProtNLM"/>
    </source>
</evidence>
<dbReference type="Proteomes" id="UP000029995">
    <property type="component" value="Unassembled WGS sequence"/>
</dbReference>
<sequence length="271" mass="28674">MRFGFVGLGLLLMLFLPVASAAAQDQPVDLELVLAVDVSRSMDEDEQALQRDGYVTALTHPEVIDAITSGVQGRIAITYVEWAGPGSQSIILPWRLIDGAATARAAAAELARTSGTLTRRGTSISGALLFTAGLFDNNGFEGIRHAIDISGDGPNNAGWPVSGARQMALAKGITINGLPVILKRGGFGGLPEPEMLDAYYRDCVIGGPGAFTVPVRSTAQFADAIRRKLVLEIAGRTPEAMPAAFIPAQAGGTDCMIGEKTRPRWLDLDER</sequence>
<dbReference type="EMBL" id="JANX01000497">
    <property type="protein sequence ID" value="KGM31498.1"/>
    <property type="molecule type" value="Genomic_DNA"/>
</dbReference>
<evidence type="ECO:0000313" key="3">
    <source>
        <dbReference type="Proteomes" id="UP000029995"/>
    </source>
</evidence>
<organism evidence="2 3">
    <name type="scientific">Inquilinus limosus MP06</name>
    <dbReference type="NCBI Taxonomy" id="1398085"/>
    <lineage>
        <taxon>Bacteria</taxon>
        <taxon>Pseudomonadati</taxon>
        <taxon>Pseudomonadota</taxon>
        <taxon>Alphaproteobacteria</taxon>
        <taxon>Rhodospirillales</taxon>
        <taxon>Rhodospirillaceae</taxon>
        <taxon>Inquilinus</taxon>
    </lineage>
</organism>
<dbReference type="OrthoDB" id="9792179at2"/>
<dbReference type="Gene3D" id="3.40.50.410">
    <property type="entry name" value="von Willebrand factor, type A domain"/>
    <property type="match status" value="1"/>
</dbReference>
<dbReference type="InterPro" id="IPR010607">
    <property type="entry name" value="DUF1194"/>
</dbReference>
<protein>
    <recommendedName>
        <fullName evidence="4">VWFA domain-containing protein</fullName>
    </recommendedName>
</protein>
<dbReference type="Pfam" id="PF06707">
    <property type="entry name" value="DUF1194"/>
    <property type="match status" value="1"/>
</dbReference>
<keyword evidence="1" id="KW-0732">Signal</keyword>
<reference evidence="2 3" key="1">
    <citation type="submission" date="2014-01" db="EMBL/GenBank/DDBJ databases">
        <title>Genome sequence determination for a cystic fibrosis isolate, Inquilinus limosus.</title>
        <authorList>
            <person name="Pino M."/>
            <person name="Di Conza J."/>
            <person name="Gutkind G."/>
        </authorList>
    </citation>
    <scope>NUCLEOTIDE SEQUENCE [LARGE SCALE GENOMIC DNA]</scope>
    <source>
        <strain evidence="2 3">MP06</strain>
    </source>
</reference>
<proteinExistence type="predicted"/>
<name>A0A0A0D0W2_9PROT</name>
<gene>
    <name evidence="2" type="ORF">P409_26820</name>
</gene>
<comment type="caution">
    <text evidence="2">The sequence shown here is derived from an EMBL/GenBank/DDBJ whole genome shotgun (WGS) entry which is preliminary data.</text>
</comment>
<evidence type="ECO:0000256" key="1">
    <source>
        <dbReference type="SAM" id="SignalP"/>
    </source>
</evidence>